<feature type="region of interest" description="Disordered" evidence="1">
    <location>
        <begin position="27"/>
        <end position="119"/>
    </location>
</feature>
<dbReference type="Proteomes" id="UP000504610">
    <property type="component" value="Chromosome 6"/>
</dbReference>
<dbReference type="AlphaFoldDB" id="A0A9W3BZW7"/>
<evidence type="ECO:0000313" key="2">
    <source>
        <dbReference type="Proteomes" id="UP000504610"/>
    </source>
</evidence>
<keyword evidence="2" id="KW-1185">Reference proteome</keyword>
<reference evidence="3" key="2">
    <citation type="submission" date="2025-08" db="UniProtKB">
        <authorList>
            <consortium name="RefSeq"/>
        </authorList>
    </citation>
    <scope>IDENTIFICATION</scope>
    <source>
        <tissue evidence="3">Leaf</tissue>
    </source>
</reference>
<evidence type="ECO:0000313" key="3">
    <source>
        <dbReference type="RefSeq" id="XP_056844766.1"/>
    </source>
</evidence>
<name>A0A9W3BZW7_RAPSA</name>
<feature type="compositionally biased region" description="Basic and acidic residues" evidence="1">
    <location>
        <begin position="69"/>
        <end position="81"/>
    </location>
</feature>
<feature type="region of interest" description="Disordered" evidence="1">
    <location>
        <begin position="165"/>
        <end position="210"/>
    </location>
</feature>
<evidence type="ECO:0000256" key="1">
    <source>
        <dbReference type="SAM" id="MobiDB-lite"/>
    </source>
</evidence>
<dbReference type="KEGG" id="rsz:108810197"/>
<organism evidence="2 3">
    <name type="scientific">Raphanus sativus</name>
    <name type="common">Radish</name>
    <name type="synonym">Raphanus raphanistrum var. sativus</name>
    <dbReference type="NCBI Taxonomy" id="3726"/>
    <lineage>
        <taxon>Eukaryota</taxon>
        <taxon>Viridiplantae</taxon>
        <taxon>Streptophyta</taxon>
        <taxon>Embryophyta</taxon>
        <taxon>Tracheophyta</taxon>
        <taxon>Spermatophyta</taxon>
        <taxon>Magnoliopsida</taxon>
        <taxon>eudicotyledons</taxon>
        <taxon>Gunneridae</taxon>
        <taxon>Pentapetalae</taxon>
        <taxon>rosids</taxon>
        <taxon>malvids</taxon>
        <taxon>Brassicales</taxon>
        <taxon>Brassicaceae</taxon>
        <taxon>Brassiceae</taxon>
        <taxon>Raphanus</taxon>
    </lineage>
</organism>
<dbReference type="RefSeq" id="XP_056844766.1">
    <property type="nucleotide sequence ID" value="XM_056988786.1"/>
</dbReference>
<accession>A0A9W3BZW7</accession>
<sequence length="848" mass="97586">MARDHEGRINTAKTATLQKIMKFRMEQQQIHEEHMQQRRSRLSRDEYKPRGYDQLERNQKHAVVIKDTPQQRRFERDKWSRDCSQPSETKLYPSISSQKLEDSRRSRPSTGIVSTKKKPICASKEKTVSKPFRGDKQYCLFSEKDKEALLQVMMDVERQFKRSNKTRAAIETQHQEPATTVSDLKDTEPESAAPIQEDQAKVSSPINQKEEQPVQDIMVPFIQTVVEEETPKEPQADHGMMQLIVFDPSDFQRTFLGTFLINPFIWSKTRAVELSRHELGLKNVVFEPGGELWHHRNNTIMIEKKSVATTLDFGDLLLSGDKVLHVSGQQEFHYETNWRILPTQSLIQRTRPRSKWPPDLQVITSLAKYVGLDQFQEMFTCDWVGRLQTYLWKPGAYFSIFIFLGEHSARARISWGHKELQPDHNVLLLDHVKIWKPPDMQQLQYPCRDYQTMIGDEGVTGEIGKVITGPGEELMFSSQIKEKPPDQLILQHTPKKPTRGIHLNSKKNMIPDLLAVGTGQTVLRSTFFEKRGYNYQGIKDESLAKLEMQQANLESCLAASLDIGAVRGPYLNNHKELFNKLDCYGNLTHEGLRSNWNRVQSFSGERVMGSTSRVILCVLCLNFSEFRTSQSYLWRPGEHAKVSDHIFSNSFIIDYTDMMHLFLSKEPCADYKEAWKQSRKNNKHEEDNQFKPPDLNKNQHVPGFIIIKEAPPDAAYKPEPSRNKFGIKLLLFDKFLCANLFCFIASGVRRANWISVSSISESNSNNAYLRGFQGKTDLRTNLFEEGGDDVIMGSTKERKHEPEPEPEELVAEDATLKNAWKQEEYIGLGRSLIIQDTFTIIQATPPSS</sequence>
<feature type="compositionally biased region" description="Basic and acidic residues" evidence="1">
    <location>
        <begin position="27"/>
        <end position="59"/>
    </location>
</feature>
<protein>
    <submittedName>
        <fullName evidence="3">Uncharacterized protein LOC108810197 isoform X1</fullName>
    </submittedName>
</protein>
<gene>
    <name evidence="3" type="primary">LOC108810197</name>
</gene>
<dbReference type="OrthoDB" id="1092514at2759"/>
<dbReference type="GeneID" id="108810197"/>
<feature type="compositionally biased region" description="Polar residues" evidence="1">
    <location>
        <begin position="82"/>
        <end position="98"/>
    </location>
</feature>
<reference evidence="2" key="1">
    <citation type="journal article" date="2019" name="Database">
        <title>The radish genome database (RadishGD): an integrated information resource for radish genomics.</title>
        <authorList>
            <person name="Yu H.J."/>
            <person name="Baek S."/>
            <person name="Lee Y.J."/>
            <person name="Cho A."/>
            <person name="Mun J.H."/>
        </authorList>
    </citation>
    <scope>NUCLEOTIDE SEQUENCE [LARGE SCALE GENOMIC DNA]</scope>
    <source>
        <strain evidence="2">cv. WK10039</strain>
    </source>
</reference>
<proteinExistence type="predicted"/>